<sequence>MELLTFLKEQTSDGFLPLQSSYAAMERFTCNFKTVEEMALKNGILPLRYKRNQKTISTQEQYALFQSTVLIIGCGGLGGFVAEMLTRIGVGKLIVCDGDVFEEHNLNRQNFSSPKTIGRLKAEVLKEKLEEINPALHVKTITAFFDPEKDANLIQEADVVVDALDNPDLKCLLANLCLKEQKPFVHGAIAGYYSQFSTSSSLDQLYLQKGDGAEKRSGNPSFTVCFAASIQSTEVVKLLLGKPHLHAPLMGNLWEYELISL</sequence>
<dbReference type="Gene3D" id="3.40.50.720">
    <property type="entry name" value="NAD(P)-binding Rossmann-like Domain"/>
    <property type="match status" value="1"/>
</dbReference>
<organism evidence="2 3">
    <name type="scientific">Sulfurospirillum halorespirans DSM 13726</name>
    <dbReference type="NCBI Taxonomy" id="1193502"/>
    <lineage>
        <taxon>Bacteria</taxon>
        <taxon>Pseudomonadati</taxon>
        <taxon>Campylobacterota</taxon>
        <taxon>Epsilonproteobacteria</taxon>
        <taxon>Campylobacterales</taxon>
        <taxon>Sulfurospirillaceae</taxon>
        <taxon>Sulfurospirillum</taxon>
    </lineage>
</organism>
<dbReference type="KEGG" id="shal:SHALO_2146"/>
<feature type="domain" description="THIF-type NAD/FAD binding fold" evidence="1">
    <location>
        <begin position="49"/>
        <end position="258"/>
    </location>
</feature>
<name>A0A1D7TLN0_9BACT</name>
<dbReference type="GO" id="GO:0016779">
    <property type="term" value="F:nucleotidyltransferase activity"/>
    <property type="evidence" value="ECO:0007669"/>
    <property type="project" value="UniProtKB-KW"/>
</dbReference>
<keyword evidence="2" id="KW-0548">Nucleotidyltransferase</keyword>
<protein>
    <submittedName>
        <fullName evidence="2">Putative molybdopterin-synthase adenylyltransferase</fullName>
    </submittedName>
</protein>
<dbReference type="STRING" id="1193502.SHALO_2146"/>
<dbReference type="InterPro" id="IPR000594">
    <property type="entry name" value="ThiF_NAD_FAD-bd"/>
</dbReference>
<reference evidence="3" key="1">
    <citation type="submission" date="2016-08" db="EMBL/GenBank/DDBJ databases">
        <title>Complete genome sequence of the organohalide-respiring Epsilonproteobacterium Sulfurospirillum halorespirans.</title>
        <authorList>
            <person name="Goris T."/>
            <person name="Zimmermann J."/>
            <person name="Schenz B."/>
            <person name="Lemos M."/>
            <person name="Hackermueller J."/>
            <person name="Diekert G."/>
        </authorList>
    </citation>
    <scope>NUCLEOTIDE SEQUENCE [LARGE SCALE GENOMIC DNA]</scope>
    <source>
        <strain>DSM 13726</strain>
        <strain evidence="3">PCE-M2</strain>
    </source>
</reference>
<keyword evidence="3" id="KW-1185">Reference proteome</keyword>
<evidence type="ECO:0000259" key="1">
    <source>
        <dbReference type="Pfam" id="PF00899"/>
    </source>
</evidence>
<keyword evidence="2" id="KW-0808">Transferase</keyword>
<dbReference type="Pfam" id="PF00899">
    <property type="entry name" value="ThiF"/>
    <property type="match status" value="1"/>
</dbReference>
<dbReference type="SUPFAM" id="SSF69572">
    <property type="entry name" value="Activating enzymes of the ubiquitin-like proteins"/>
    <property type="match status" value="1"/>
</dbReference>
<dbReference type="GO" id="GO:0008641">
    <property type="term" value="F:ubiquitin-like modifier activating enzyme activity"/>
    <property type="evidence" value="ECO:0007669"/>
    <property type="project" value="InterPro"/>
</dbReference>
<evidence type="ECO:0000313" key="2">
    <source>
        <dbReference type="EMBL" id="AOO65908.1"/>
    </source>
</evidence>
<dbReference type="PANTHER" id="PTHR43267">
    <property type="entry name" value="TRNA THREONYLCARBAMOYLADENOSINE DEHYDRATASE"/>
    <property type="match status" value="1"/>
</dbReference>
<dbReference type="PANTHER" id="PTHR43267:SF1">
    <property type="entry name" value="TRNA THREONYLCARBAMOYLADENOSINE DEHYDRATASE"/>
    <property type="match status" value="1"/>
</dbReference>
<dbReference type="InterPro" id="IPR035985">
    <property type="entry name" value="Ubiquitin-activating_enz"/>
</dbReference>
<evidence type="ECO:0000313" key="3">
    <source>
        <dbReference type="Proteomes" id="UP000094609"/>
    </source>
</evidence>
<gene>
    <name evidence="2" type="ORF">SHALO_2146</name>
</gene>
<accession>A0A1D7TLN0</accession>
<dbReference type="AlphaFoldDB" id="A0A1D7TLN0"/>
<dbReference type="GO" id="GO:0061503">
    <property type="term" value="F:tRNA threonylcarbamoyladenosine dehydratase"/>
    <property type="evidence" value="ECO:0007669"/>
    <property type="project" value="TreeGrafter"/>
</dbReference>
<dbReference type="RefSeq" id="WP_069478529.1">
    <property type="nucleotide sequence ID" value="NZ_CP017111.1"/>
</dbReference>
<dbReference type="PATRIC" id="fig|1193502.14.peg.2174"/>
<proteinExistence type="predicted"/>
<dbReference type="GO" id="GO:0061504">
    <property type="term" value="P:cyclic threonylcarbamoyladenosine biosynthetic process"/>
    <property type="evidence" value="ECO:0007669"/>
    <property type="project" value="TreeGrafter"/>
</dbReference>
<dbReference type="Proteomes" id="UP000094609">
    <property type="component" value="Chromosome"/>
</dbReference>
<dbReference type="EMBL" id="CP017111">
    <property type="protein sequence ID" value="AOO65908.1"/>
    <property type="molecule type" value="Genomic_DNA"/>
</dbReference>
<dbReference type="InterPro" id="IPR045886">
    <property type="entry name" value="ThiF/MoeB/HesA"/>
</dbReference>